<keyword evidence="2" id="KW-1185">Reference proteome</keyword>
<name>A0A1G9G0U6_9BACL</name>
<gene>
    <name evidence="1" type="ORF">SAMN05216192_16226</name>
</gene>
<dbReference type="STRING" id="1174501.SAMN05216192_16226"/>
<dbReference type="RefSeq" id="WP_090719816.1">
    <property type="nucleotide sequence ID" value="NZ_CBCSKY010000065.1"/>
</dbReference>
<organism evidence="1 2">
    <name type="scientific">Paenibacillus typhae</name>
    <dbReference type="NCBI Taxonomy" id="1174501"/>
    <lineage>
        <taxon>Bacteria</taxon>
        <taxon>Bacillati</taxon>
        <taxon>Bacillota</taxon>
        <taxon>Bacilli</taxon>
        <taxon>Bacillales</taxon>
        <taxon>Paenibacillaceae</taxon>
        <taxon>Paenibacillus</taxon>
    </lineage>
</organism>
<reference evidence="2" key="1">
    <citation type="submission" date="2016-10" db="EMBL/GenBank/DDBJ databases">
        <authorList>
            <person name="Varghese N."/>
            <person name="Submissions S."/>
        </authorList>
    </citation>
    <scope>NUCLEOTIDE SEQUENCE [LARGE SCALE GENOMIC DNA]</scope>
    <source>
        <strain evidence="2">CGMCC 1.11012</strain>
    </source>
</reference>
<evidence type="ECO:0000313" key="2">
    <source>
        <dbReference type="Proteomes" id="UP000199050"/>
    </source>
</evidence>
<dbReference type="EMBL" id="FNDX01000062">
    <property type="protein sequence ID" value="SDK94260.1"/>
    <property type="molecule type" value="Genomic_DNA"/>
</dbReference>
<dbReference type="Proteomes" id="UP000199050">
    <property type="component" value="Unassembled WGS sequence"/>
</dbReference>
<accession>A0A1G9G0U6</accession>
<evidence type="ECO:0000313" key="1">
    <source>
        <dbReference type="EMBL" id="SDK94260.1"/>
    </source>
</evidence>
<protein>
    <submittedName>
        <fullName evidence="1">Uncharacterized protein</fullName>
    </submittedName>
</protein>
<sequence>MKKERVPVKPVRAVFDCSLKRFRSRPVAEEKVFNKKKNRLQSKRLQFTMDIGIVQCLDRSGEKPYCTFIICIRLHFVNTFFKTNLSPAASPDFDFSAIG</sequence>
<dbReference type="AlphaFoldDB" id="A0A1G9G0U6"/>
<proteinExistence type="predicted"/>